<keyword evidence="1" id="KW-0175">Coiled coil</keyword>
<organism evidence="2 3">
    <name type="scientific">Lysinibacillus contaminans</name>
    <dbReference type="NCBI Taxonomy" id="1293441"/>
    <lineage>
        <taxon>Bacteria</taxon>
        <taxon>Bacillati</taxon>
        <taxon>Bacillota</taxon>
        <taxon>Bacilli</taxon>
        <taxon>Bacillales</taxon>
        <taxon>Bacillaceae</taxon>
        <taxon>Lysinibacillus</taxon>
    </lineage>
</organism>
<dbReference type="Proteomes" id="UP000050668">
    <property type="component" value="Unassembled WGS sequence"/>
</dbReference>
<dbReference type="EMBL" id="LGRV01000007">
    <property type="protein sequence ID" value="KOS66515.1"/>
    <property type="molecule type" value="Genomic_DNA"/>
</dbReference>
<evidence type="ECO:0000256" key="1">
    <source>
        <dbReference type="SAM" id="Coils"/>
    </source>
</evidence>
<feature type="coiled-coil region" evidence="1">
    <location>
        <begin position="1"/>
        <end position="28"/>
    </location>
</feature>
<gene>
    <name evidence="2" type="ORF">AEA09_17380</name>
</gene>
<dbReference type="InterPro" id="IPR035218">
    <property type="entry name" value="DUF5327"/>
</dbReference>
<accession>A0ABR5JWY3</accession>
<name>A0ABR5JWY3_9BACI</name>
<reference evidence="3" key="1">
    <citation type="submission" date="2015-07" db="EMBL/GenBank/DDBJ databases">
        <title>Fjat-14205 dsm 2895.</title>
        <authorList>
            <person name="Liu B."/>
            <person name="Wang J."/>
            <person name="Zhu Y."/>
            <person name="Liu G."/>
            <person name="Chen Q."/>
            <person name="Chen Z."/>
            <person name="Lan J."/>
            <person name="Che J."/>
            <person name="Ge C."/>
            <person name="Shi H."/>
            <person name="Pan Z."/>
            <person name="Liu X."/>
        </authorList>
    </citation>
    <scope>NUCLEOTIDE SEQUENCE [LARGE SCALE GENOMIC DNA]</scope>
    <source>
        <strain evidence="3">DSM 25560</strain>
    </source>
</reference>
<dbReference type="RefSeq" id="WP_053585211.1">
    <property type="nucleotide sequence ID" value="NZ_LGRV01000007.1"/>
</dbReference>
<evidence type="ECO:0000313" key="3">
    <source>
        <dbReference type="Proteomes" id="UP000050668"/>
    </source>
</evidence>
<comment type="caution">
    <text evidence="2">The sequence shown here is derived from an EMBL/GenBank/DDBJ whole genome shotgun (WGS) entry which is preliminary data.</text>
</comment>
<protein>
    <submittedName>
        <fullName evidence="2">Uracil-DNA glycosylase</fullName>
    </submittedName>
</protein>
<proteinExistence type="predicted"/>
<dbReference type="Pfam" id="PF17261">
    <property type="entry name" value="DUF5327"/>
    <property type="match status" value="1"/>
</dbReference>
<keyword evidence="3" id="KW-1185">Reference proteome</keyword>
<sequence>MISYQAVLQQLEKQLDEAKKAASEQQMRESLTAVRALCDVVLTQSIETSKTQPKHIPQMLTQGPTQQVLYTAKMDEEDGANGDSLFDF</sequence>
<evidence type="ECO:0000313" key="2">
    <source>
        <dbReference type="EMBL" id="KOS66515.1"/>
    </source>
</evidence>